<protein>
    <submittedName>
        <fullName evidence="1">Uncharacterized protein</fullName>
    </submittedName>
</protein>
<dbReference type="Proteomes" id="UP000655830">
    <property type="component" value="Unassembled WGS sequence"/>
</dbReference>
<keyword evidence="2" id="KW-1185">Reference proteome</keyword>
<organism evidence="1 2">
    <name type="scientific">Zhenhengia yiwuensis</name>
    <dbReference type="NCBI Taxonomy" id="2763666"/>
    <lineage>
        <taxon>Bacteria</taxon>
        <taxon>Bacillati</taxon>
        <taxon>Bacillota</taxon>
        <taxon>Clostridia</taxon>
        <taxon>Lachnospirales</taxon>
        <taxon>Lachnospiraceae</taxon>
        <taxon>Zhenhengia</taxon>
    </lineage>
</organism>
<name>A0A926EK53_9FIRM</name>
<reference evidence="1" key="1">
    <citation type="submission" date="2020-08" db="EMBL/GenBank/DDBJ databases">
        <title>Genome public.</title>
        <authorList>
            <person name="Liu C."/>
            <person name="Sun Q."/>
        </authorList>
    </citation>
    <scope>NUCLEOTIDE SEQUENCE</scope>
    <source>
        <strain evidence="1">NSJ-12</strain>
    </source>
</reference>
<dbReference type="AlphaFoldDB" id="A0A926EK53"/>
<comment type="caution">
    <text evidence="1">The sequence shown here is derived from an EMBL/GenBank/DDBJ whole genome shotgun (WGS) entry which is preliminary data.</text>
</comment>
<dbReference type="EMBL" id="JACRSY010000080">
    <property type="protein sequence ID" value="MBC8581713.1"/>
    <property type="molecule type" value="Genomic_DNA"/>
</dbReference>
<evidence type="ECO:0000313" key="1">
    <source>
        <dbReference type="EMBL" id="MBC8581713.1"/>
    </source>
</evidence>
<proteinExistence type="predicted"/>
<sequence length="61" mass="7093">MIRFSDNSSSNKQYKGIIGETYYRKESKSKTDKFKIGSNYIKDTLNKTTKVNNSIETKFCI</sequence>
<accession>A0A926EK53</accession>
<gene>
    <name evidence="1" type="ORF">H8718_19760</name>
</gene>
<dbReference type="RefSeq" id="WP_249334770.1">
    <property type="nucleotide sequence ID" value="NZ_JACRSY010000080.1"/>
</dbReference>
<evidence type="ECO:0000313" key="2">
    <source>
        <dbReference type="Proteomes" id="UP000655830"/>
    </source>
</evidence>